<gene>
    <name evidence="2" type="ORF">Zmor_008345</name>
</gene>
<dbReference type="EMBL" id="JALNTZ010000002">
    <property type="protein sequence ID" value="KAJ3664154.1"/>
    <property type="molecule type" value="Genomic_DNA"/>
</dbReference>
<evidence type="ECO:0000256" key="1">
    <source>
        <dbReference type="SAM" id="SignalP"/>
    </source>
</evidence>
<dbReference type="Proteomes" id="UP001168821">
    <property type="component" value="Unassembled WGS sequence"/>
</dbReference>
<feature type="signal peptide" evidence="1">
    <location>
        <begin position="1"/>
        <end position="20"/>
    </location>
</feature>
<organism evidence="2 3">
    <name type="scientific">Zophobas morio</name>
    <dbReference type="NCBI Taxonomy" id="2755281"/>
    <lineage>
        <taxon>Eukaryota</taxon>
        <taxon>Metazoa</taxon>
        <taxon>Ecdysozoa</taxon>
        <taxon>Arthropoda</taxon>
        <taxon>Hexapoda</taxon>
        <taxon>Insecta</taxon>
        <taxon>Pterygota</taxon>
        <taxon>Neoptera</taxon>
        <taxon>Endopterygota</taxon>
        <taxon>Coleoptera</taxon>
        <taxon>Polyphaga</taxon>
        <taxon>Cucujiformia</taxon>
        <taxon>Tenebrionidae</taxon>
        <taxon>Zophobas</taxon>
    </lineage>
</organism>
<sequence>MAKSGVVAVLLATLFSGALAFNLARVLTSVPEEERIDFLKYHSEKGYQLETFGQPLDYEKDLPDEFSLEVYRALLPNSVDNPIILNALACIVCWPNGKCVDLCDPGVHPL</sequence>
<reference evidence="2" key="1">
    <citation type="journal article" date="2023" name="G3 (Bethesda)">
        <title>Whole genome assemblies of Zophobas morio and Tenebrio molitor.</title>
        <authorList>
            <person name="Kaur S."/>
            <person name="Stinson S.A."/>
            <person name="diCenzo G.C."/>
        </authorList>
    </citation>
    <scope>NUCLEOTIDE SEQUENCE</scope>
    <source>
        <strain evidence="2">QUZm001</strain>
    </source>
</reference>
<proteinExistence type="predicted"/>
<name>A0AA38J3X5_9CUCU</name>
<protein>
    <submittedName>
        <fullName evidence="2">Uncharacterized protein</fullName>
    </submittedName>
</protein>
<accession>A0AA38J3X5</accession>
<comment type="caution">
    <text evidence="2">The sequence shown here is derived from an EMBL/GenBank/DDBJ whole genome shotgun (WGS) entry which is preliminary data.</text>
</comment>
<dbReference type="AlphaFoldDB" id="A0AA38J3X5"/>
<evidence type="ECO:0000313" key="2">
    <source>
        <dbReference type="EMBL" id="KAJ3664154.1"/>
    </source>
</evidence>
<keyword evidence="1" id="KW-0732">Signal</keyword>
<feature type="chain" id="PRO_5041217889" evidence="1">
    <location>
        <begin position="21"/>
        <end position="110"/>
    </location>
</feature>
<evidence type="ECO:0000313" key="3">
    <source>
        <dbReference type="Proteomes" id="UP001168821"/>
    </source>
</evidence>
<keyword evidence="3" id="KW-1185">Reference proteome</keyword>